<accession>A0A9J6EED9</accession>
<dbReference type="VEuPathDB" id="VectorBase:LOC119163323"/>
<organism evidence="2 3">
    <name type="scientific">Rhipicephalus microplus</name>
    <name type="common">Cattle tick</name>
    <name type="synonym">Boophilus microplus</name>
    <dbReference type="NCBI Taxonomy" id="6941"/>
    <lineage>
        <taxon>Eukaryota</taxon>
        <taxon>Metazoa</taxon>
        <taxon>Ecdysozoa</taxon>
        <taxon>Arthropoda</taxon>
        <taxon>Chelicerata</taxon>
        <taxon>Arachnida</taxon>
        <taxon>Acari</taxon>
        <taxon>Parasitiformes</taxon>
        <taxon>Ixodida</taxon>
        <taxon>Ixodoidea</taxon>
        <taxon>Ixodidae</taxon>
        <taxon>Rhipicephalinae</taxon>
        <taxon>Rhipicephalus</taxon>
        <taxon>Boophilus</taxon>
    </lineage>
</organism>
<evidence type="ECO:0000313" key="2">
    <source>
        <dbReference type="EMBL" id="KAH8032461.1"/>
    </source>
</evidence>
<proteinExistence type="predicted"/>
<keyword evidence="3" id="KW-1185">Reference proteome</keyword>
<gene>
    <name evidence="2" type="ORF">HPB51_025914</name>
</gene>
<comment type="caution">
    <text evidence="2">The sequence shown here is derived from an EMBL/GenBank/DDBJ whole genome shotgun (WGS) entry which is preliminary data.</text>
</comment>
<name>A0A9J6EED9_RHIMP</name>
<dbReference type="EMBL" id="JABSTU010000005">
    <property type="protein sequence ID" value="KAH8032461.1"/>
    <property type="molecule type" value="Genomic_DNA"/>
</dbReference>
<sequence>MPRTRSATQGCCEHVSVGKSVHGDTGTKGPDRSSDGKTPLALASERGSPQSPAILVSPPRSFTPVPACVASGDVFAPSAFELLPPPARRNSRQLVASARSLSANDLSTGCGALEPHREVGTSLDADRLEATLLGREMEQSFRASGRRIMAQGVTTIASVRGGSLVRSTFSAEAASRKLSVPDPPPVSAVPQTRPASCHQLSTILAGSAKVVAGLRRAGGGFFSPALHGFMSKDESMSRFFSLSLGSFIQHATALLCLSYCCCCCMSRGGTSQSSLAQVSIYGSRKQMKSTCLSNAA</sequence>
<protein>
    <submittedName>
        <fullName evidence="2">Uncharacterized protein</fullName>
    </submittedName>
</protein>
<reference evidence="2" key="1">
    <citation type="journal article" date="2020" name="Cell">
        <title>Large-Scale Comparative Analyses of Tick Genomes Elucidate Their Genetic Diversity and Vector Capacities.</title>
        <authorList>
            <consortium name="Tick Genome and Microbiome Consortium (TIGMIC)"/>
            <person name="Jia N."/>
            <person name="Wang J."/>
            <person name="Shi W."/>
            <person name="Du L."/>
            <person name="Sun Y."/>
            <person name="Zhan W."/>
            <person name="Jiang J.F."/>
            <person name="Wang Q."/>
            <person name="Zhang B."/>
            <person name="Ji P."/>
            <person name="Bell-Sakyi L."/>
            <person name="Cui X.M."/>
            <person name="Yuan T.T."/>
            <person name="Jiang B.G."/>
            <person name="Yang W.F."/>
            <person name="Lam T.T."/>
            <person name="Chang Q.C."/>
            <person name="Ding S.J."/>
            <person name="Wang X.J."/>
            <person name="Zhu J.G."/>
            <person name="Ruan X.D."/>
            <person name="Zhao L."/>
            <person name="Wei J.T."/>
            <person name="Ye R.Z."/>
            <person name="Que T.C."/>
            <person name="Du C.H."/>
            <person name="Zhou Y.H."/>
            <person name="Cheng J.X."/>
            <person name="Dai P.F."/>
            <person name="Guo W.B."/>
            <person name="Han X.H."/>
            <person name="Huang E.J."/>
            <person name="Li L.F."/>
            <person name="Wei W."/>
            <person name="Gao Y.C."/>
            <person name="Liu J.Z."/>
            <person name="Shao H.Z."/>
            <person name="Wang X."/>
            <person name="Wang C.C."/>
            <person name="Yang T.C."/>
            <person name="Huo Q.B."/>
            <person name="Li W."/>
            <person name="Chen H.Y."/>
            <person name="Chen S.E."/>
            <person name="Zhou L.G."/>
            <person name="Ni X.B."/>
            <person name="Tian J.H."/>
            <person name="Sheng Y."/>
            <person name="Liu T."/>
            <person name="Pan Y.S."/>
            <person name="Xia L.Y."/>
            <person name="Li J."/>
            <person name="Zhao F."/>
            <person name="Cao W.C."/>
        </authorList>
    </citation>
    <scope>NUCLEOTIDE SEQUENCE</scope>
    <source>
        <strain evidence="2">Rmic-2018</strain>
    </source>
</reference>
<reference evidence="2" key="2">
    <citation type="submission" date="2021-09" db="EMBL/GenBank/DDBJ databases">
        <authorList>
            <person name="Jia N."/>
            <person name="Wang J."/>
            <person name="Shi W."/>
            <person name="Du L."/>
            <person name="Sun Y."/>
            <person name="Zhan W."/>
            <person name="Jiang J."/>
            <person name="Wang Q."/>
            <person name="Zhang B."/>
            <person name="Ji P."/>
            <person name="Sakyi L.B."/>
            <person name="Cui X."/>
            <person name="Yuan T."/>
            <person name="Jiang B."/>
            <person name="Yang W."/>
            <person name="Lam T.T.-Y."/>
            <person name="Chang Q."/>
            <person name="Ding S."/>
            <person name="Wang X."/>
            <person name="Zhu J."/>
            <person name="Ruan X."/>
            <person name="Zhao L."/>
            <person name="Wei J."/>
            <person name="Que T."/>
            <person name="Du C."/>
            <person name="Cheng J."/>
            <person name="Dai P."/>
            <person name="Han X."/>
            <person name="Huang E."/>
            <person name="Gao Y."/>
            <person name="Liu J."/>
            <person name="Shao H."/>
            <person name="Ye R."/>
            <person name="Li L."/>
            <person name="Wei W."/>
            <person name="Wang X."/>
            <person name="Wang C."/>
            <person name="Huo Q."/>
            <person name="Li W."/>
            <person name="Guo W."/>
            <person name="Chen H."/>
            <person name="Chen S."/>
            <person name="Zhou L."/>
            <person name="Zhou L."/>
            <person name="Ni X."/>
            <person name="Tian J."/>
            <person name="Zhou Y."/>
            <person name="Sheng Y."/>
            <person name="Liu T."/>
            <person name="Pan Y."/>
            <person name="Xia L."/>
            <person name="Li J."/>
            <person name="Zhao F."/>
            <person name="Cao W."/>
        </authorList>
    </citation>
    <scope>NUCLEOTIDE SEQUENCE</scope>
    <source>
        <strain evidence="2">Rmic-2018</strain>
        <tissue evidence="2">Larvae</tissue>
    </source>
</reference>
<dbReference type="AlphaFoldDB" id="A0A9J6EED9"/>
<evidence type="ECO:0000256" key="1">
    <source>
        <dbReference type="SAM" id="MobiDB-lite"/>
    </source>
</evidence>
<feature type="region of interest" description="Disordered" evidence="1">
    <location>
        <begin position="1"/>
        <end position="55"/>
    </location>
</feature>
<evidence type="ECO:0000313" key="3">
    <source>
        <dbReference type="Proteomes" id="UP000821866"/>
    </source>
</evidence>
<dbReference type="Proteomes" id="UP000821866">
    <property type="component" value="Chromosome 3"/>
</dbReference>